<protein>
    <recommendedName>
        <fullName evidence="3">C2H2-type domain-containing protein</fullName>
    </recommendedName>
</protein>
<evidence type="ECO:0000256" key="1">
    <source>
        <dbReference type="PROSITE-ProRule" id="PRU00042"/>
    </source>
</evidence>
<evidence type="ECO:0000256" key="2">
    <source>
        <dbReference type="SAM" id="MobiDB-lite"/>
    </source>
</evidence>
<dbReference type="Proteomes" id="UP000708208">
    <property type="component" value="Unassembled WGS sequence"/>
</dbReference>
<dbReference type="PROSITE" id="PS00028">
    <property type="entry name" value="ZINC_FINGER_C2H2_1"/>
    <property type="match status" value="1"/>
</dbReference>
<feature type="compositionally biased region" description="Polar residues" evidence="2">
    <location>
        <begin position="54"/>
        <end position="82"/>
    </location>
</feature>
<feature type="domain" description="C2H2-type" evidence="3">
    <location>
        <begin position="116"/>
        <end position="138"/>
    </location>
</feature>
<dbReference type="SMART" id="SM00355">
    <property type="entry name" value="ZnF_C2H2"/>
    <property type="match status" value="2"/>
</dbReference>
<dbReference type="InterPro" id="IPR013087">
    <property type="entry name" value="Znf_C2H2_type"/>
</dbReference>
<reference evidence="4" key="1">
    <citation type="submission" date="2021-06" db="EMBL/GenBank/DDBJ databases">
        <authorList>
            <person name="Hodson N. C."/>
            <person name="Mongue J. A."/>
            <person name="Jaron S. K."/>
        </authorList>
    </citation>
    <scope>NUCLEOTIDE SEQUENCE</scope>
</reference>
<evidence type="ECO:0000259" key="3">
    <source>
        <dbReference type="PROSITE" id="PS50157"/>
    </source>
</evidence>
<gene>
    <name evidence="4" type="ORF">AFUS01_LOCUS416</name>
</gene>
<proteinExistence type="predicted"/>
<accession>A0A8J2IYM1</accession>
<comment type="caution">
    <text evidence="4">The sequence shown here is derived from an EMBL/GenBank/DDBJ whole genome shotgun (WGS) entry which is preliminary data.</text>
</comment>
<keyword evidence="1" id="KW-0863">Zinc-finger</keyword>
<dbReference type="GO" id="GO:0008270">
    <property type="term" value="F:zinc ion binding"/>
    <property type="evidence" value="ECO:0007669"/>
    <property type="project" value="UniProtKB-KW"/>
</dbReference>
<sequence>MPSIHTTQQSSWCRSCESFIPSSISYEEHEEKVHGVKPKGLVSTPNRIRDDQGDNNSQGNVLTKGTRTPSSRTHSTKTPSSNFKRKASQPQPSPKKSEATLKSIKKVTPARPSVAFVCKTCGRSFNSNVARAKHMKIHLVNLEKPPTPAFLHCYECDTKVEKDIYITHLMFHDADRKEGRTVEKLEPEQVGRKYLYLKPDDPRKTEPNAILQCPACPNYLFFSTKTYESHLNECKKMNYAAMAFIKSEPIDMDEG</sequence>
<organism evidence="4 5">
    <name type="scientific">Allacma fusca</name>
    <dbReference type="NCBI Taxonomy" id="39272"/>
    <lineage>
        <taxon>Eukaryota</taxon>
        <taxon>Metazoa</taxon>
        <taxon>Ecdysozoa</taxon>
        <taxon>Arthropoda</taxon>
        <taxon>Hexapoda</taxon>
        <taxon>Collembola</taxon>
        <taxon>Symphypleona</taxon>
        <taxon>Sminthuridae</taxon>
        <taxon>Allacma</taxon>
    </lineage>
</organism>
<dbReference type="PROSITE" id="PS50157">
    <property type="entry name" value="ZINC_FINGER_C2H2_2"/>
    <property type="match status" value="1"/>
</dbReference>
<dbReference type="AlphaFoldDB" id="A0A8J2IYM1"/>
<dbReference type="EMBL" id="CAJVCH010001855">
    <property type="protein sequence ID" value="CAG7641553.1"/>
    <property type="molecule type" value="Genomic_DNA"/>
</dbReference>
<evidence type="ECO:0000313" key="4">
    <source>
        <dbReference type="EMBL" id="CAG7641553.1"/>
    </source>
</evidence>
<keyword evidence="5" id="KW-1185">Reference proteome</keyword>
<keyword evidence="1" id="KW-0479">Metal-binding</keyword>
<name>A0A8J2IYM1_9HEXA</name>
<feature type="region of interest" description="Disordered" evidence="2">
    <location>
        <begin position="28"/>
        <end position="105"/>
    </location>
</feature>
<evidence type="ECO:0000313" key="5">
    <source>
        <dbReference type="Proteomes" id="UP000708208"/>
    </source>
</evidence>
<keyword evidence="1" id="KW-0862">Zinc</keyword>